<dbReference type="EMBL" id="MQVM01000011">
    <property type="protein sequence ID" value="ONH74146.1"/>
    <property type="molecule type" value="Genomic_DNA"/>
</dbReference>
<dbReference type="EMBL" id="NHMM01000005">
    <property type="protein sequence ID" value="OUT21585.1"/>
    <property type="molecule type" value="Genomic_DNA"/>
</dbReference>
<name>A0A099P469_PICKU</name>
<dbReference type="SMART" id="SM00997">
    <property type="entry name" value="AdoHcyase_NAD"/>
    <property type="match status" value="1"/>
</dbReference>
<dbReference type="PANTHER" id="PTHR10996:SF178">
    <property type="entry name" value="2-HYDROXYACID DEHYDROGENASE YGL185C-RELATED"/>
    <property type="match status" value="1"/>
</dbReference>
<comment type="caution">
    <text evidence="4">The sequence shown here is derived from an EMBL/GenBank/DDBJ whole genome shotgun (WGS) entry which is preliminary data.</text>
</comment>
<reference evidence="4" key="2">
    <citation type="submission" date="2014-08" db="EMBL/GenBank/DDBJ databases">
        <title>Exploiting Issatchenkia orientalis SD108 for Succinic Acid Production.</title>
        <authorList>
            <person name="Xiao H."/>
            <person name="Shao Z."/>
            <person name="Jiang Y."/>
            <person name="Dole S."/>
            <person name="Zhao H."/>
        </authorList>
    </citation>
    <scope>NUCLEOTIDE SEQUENCE [LARGE SCALE GENOMIC DNA]</scope>
    <source>
        <strain evidence="4">SD108</strain>
    </source>
</reference>
<dbReference type="PANTHER" id="PTHR10996">
    <property type="entry name" value="2-HYDROXYACID DEHYDROGENASE-RELATED"/>
    <property type="match status" value="1"/>
</dbReference>
<evidence type="ECO:0000313" key="7">
    <source>
        <dbReference type="Proteomes" id="UP000029867"/>
    </source>
</evidence>
<dbReference type="SUPFAM" id="SSF52283">
    <property type="entry name" value="Formate/glycerate dehydrogenase catalytic domain-like"/>
    <property type="match status" value="1"/>
</dbReference>
<dbReference type="InterPro" id="IPR050223">
    <property type="entry name" value="D-isomer_2-hydroxyacid_DH"/>
</dbReference>
<dbReference type="Gene3D" id="3.40.50.720">
    <property type="entry name" value="NAD(P)-binding Rossmann-like Domain"/>
    <property type="match status" value="2"/>
</dbReference>
<dbReference type="InterPro" id="IPR006140">
    <property type="entry name" value="D-isomer_DH_NAD-bd"/>
</dbReference>
<dbReference type="SUPFAM" id="SSF51735">
    <property type="entry name" value="NAD(P)-binding Rossmann-fold domains"/>
    <property type="match status" value="1"/>
</dbReference>
<feature type="domain" description="S-adenosyl-L-homocysteine hydrolase NAD binding" evidence="3">
    <location>
        <begin position="172"/>
        <end position="327"/>
    </location>
</feature>
<dbReference type="GO" id="GO:0016618">
    <property type="term" value="F:hydroxypyruvate reductase [NAD(P)H] activity"/>
    <property type="evidence" value="ECO:0007669"/>
    <property type="project" value="TreeGrafter"/>
</dbReference>
<evidence type="ECO:0000313" key="5">
    <source>
        <dbReference type="EMBL" id="ONH74146.1"/>
    </source>
</evidence>
<dbReference type="Proteomes" id="UP000189274">
    <property type="component" value="Unassembled WGS sequence"/>
</dbReference>
<dbReference type="VEuPathDB" id="FungiDB:C5L36_0B06100"/>
<proteinExistence type="predicted"/>
<dbReference type="InterPro" id="IPR015878">
    <property type="entry name" value="Ado_hCys_hydrolase_NAD-bd"/>
</dbReference>
<evidence type="ECO:0000313" key="9">
    <source>
        <dbReference type="Proteomes" id="UP000195871"/>
    </source>
</evidence>
<evidence type="ECO:0000256" key="1">
    <source>
        <dbReference type="ARBA" id="ARBA00023002"/>
    </source>
</evidence>
<evidence type="ECO:0000313" key="6">
    <source>
        <dbReference type="EMBL" id="OUT21585.1"/>
    </source>
</evidence>
<reference evidence="6 9" key="5">
    <citation type="submission" date="2017-05" db="EMBL/GenBank/DDBJ databases">
        <title>The Genome Sequence of Candida krusei Ckrusei653.</title>
        <authorList>
            <person name="Cuomo C."/>
            <person name="Forche A."/>
            <person name="Young S."/>
            <person name="Abouelleil A."/>
            <person name="Cao P."/>
            <person name="Chapman S."/>
            <person name="Cusick C."/>
            <person name="Shea T."/>
            <person name="Nusbaum C."/>
            <person name="Birren B."/>
        </authorList>
    </citation>
    <scope>NUCLEOTIDE SEQUENCE [LARGE SCALE GENOMIC DNA]</scope>
    <source>
        <strain evidence="6 9">Ckrusei653</strain>
    </source>
</reference>
<reference evidence="8" key="3">
    <citation type="journal article" date="2017" name="Genome Announc.">
        <title>Genome sequences of Cyberlindnera fabianii 65, Pichia kudriavzevii 129, and Saccharomyces cerevisiae 131 isolated from fermented masau fruits in Zimbabwe.</title>
        <authorList>
            <person name="van Rijswijck I.M.H."/>
            <person name="Derks M.F.L."/>
            <person name="Abee T."/>
            <person name="de Ridder D."/>
            <person name="Smid E.J."/>
        </authorList>
    </citation>
    <scope>NUCLEOTIDE SEQUENCE [LARGE SCALE GENOMIC DNA]</scope>
    <source>
        <strain evidence="8">129</strain>
    </source>
</reference>
<dbReference type="InterPro" id="IPR036291">
    <property type="entry name" value="NAD(P)-bd_dom_sf"/>
</dbReference>
<evidence type="ECO:0000313" key="4">
    <source>
        <dbReference type="EMBL" id="KGK39745.1"/>
    </source>
</evidence>
<dbReference type="Proteomes" id="UP000029867">
    <property type="component" value="Unassembled WGS sequence"/>
</dbReference>
<keyword evidence="1" id="KW-0560">Oxidoreductase</keyword>
<evidence type="ECO:0000313" key="8">
    <source>
        <dbReference type="Proteomes" id="UP000189274"/>
    </source>
</evidence>
<gene>
    <name evidence="5" type="ORF">BOH78_2663</name>
    <name evidence="6" type="ORF">CAS74_003706</name>
    <name evidence="4" type="ORF">JL09_g986</name>
</gene>
<dbReference type="GO" id="GO:0030267">
    <property type="term" value="F:glyoxylate reductase (NADPH) activity"/>
    <property type="evidence" value="ECO:0007669"/>
    <property type="project" value="TreeGrafter"/>
</dbReference>
<reference evidence="7" key="1">
    <citation type="journal article" date="2014" name="Microb. Cell Fact.">
        <title>Exploiting Issatchenkia orientalis SD108 for succinic acid production.</title>
        <authorList>
            <person name="Xiao H."/>
            <person name="Shao Z."/>
            <person name="Jiang Y."/>
            <person name="Dole S."/>
            <person name="Zhao H."/>
        </authorList>
    </citation>
    <scope>NUCLEOTIDE SEQUENCE [LARGE SCALE GENOMIC DNA]</scope>
    <source>
        <strain evidence="7">SD108</strain>
    </source>
</reference>
<dbReference type="Proteomes" id="UP000195871">
    <property type="component" value="Unassembled WGS sequence"/>
</dbReference>
<keyword evidence="2" id="KW-0520">NAD</keyword>
<dbReference type="HOGENOM" id="CLU_019796_1_2_1"/>
<evidence type="ECO:0000259" key="3">
    <source>
        <dbReference type="SMART" id="SM00997"/>
    </source>
</evidence>
<reference evidence="5" key="4">
    <citation type="submission" date="2017-01" db="EMBL/GenBank/DDBJ databases">
        <authorList>
            <person name="Mah S.A."/>
            <person name="Swanson W.J."/>
            <person name="Moy G.W."/>
            <person name="Vacquier V.D."/>
        </authorList>
    </citation>
    <scope>NUCLEOTIDE SEQUENCE [LARGE SCALE GENOMIC DNA]</scope>
    <source>
        <strain evidence="5">129</strain>
    </source>
</reference>
<dbReference type="eggNOG" id="KOG0069">
    <property type="taxonomic scope" value="Eukaryota"/>
</dbReference>
<dbReference type="EMBL" id="JQFK01000006">
    <property type="protein sequence ID" value="KGK39745.1"/>
    <property type="molecule type" value="Genomic_DNA"/>
</dbReference>
<protein>
    <submittedName>
        <fullName evidence="5">Glyoxylate reductase 1</fullName>
    </submittedName>
</protein>
<dbReference type="GO" id="GO:0051287">
    <property type="term" value="F:NAD binding"/>
    <property type="evidence" value="ECO:0007669"/>
    <property type="project" value="InterPro"/>
</dbReference>
<sequence length="361" mass="40339">MKPVIIELYDKGDNLPNKEELESKYEVIRYHVTTKEKFFEDIQHQPLNEAVAIFAGYPGFKAVGGLHEHSLIDLLPSTLKVIGLCSAGMDGLDVAYLNARGIQVTNVPVDEHIAMDVADCALWHVLNGVRKFNYWDHLLKNAGVDGHTLEIRENVRNHYTDKKASGFAFGHLFHGKEVRRSHNRKCVVLGYGLIGKQVVNRMLVIGMDINVVVRNPEKYQTESNPRITIYSSKDLVNATKGADVIVICLPGCKETNDIINEEIFHNLNDNAIIVNVGRGSCIDTKALQNAIESGKVAHTGLDVFPNEPIVERYWLDEHSINNKNPFFTSSITPHLGSSTSETLDYANYSCVETILSILQDK</sequence>
<dbReference type="AlphaFoldDB" id="A0A099P469"/>
<evidence type="ECO:0000256" key="2">
    <source>
        <dbReference type="ARBA" id="ARBA00023027"/>
    </source>
</evidence>
<dbReference type="Pfam" id="PF02826">
    <property type="entry name" value="2-Hacid_dh_C"/>
    <property type="match status" value="1"/>
</dbReference>
<accession>A0A099P469</accession>
<organism evidence="4 7">
    <name type="scientific">Pichia kudriavzevii</name>
    <name type="common">Yeast</name>
    <name type="synonym">Issatchenkia orientalis</name>
    <dbReference type="NCBI Taxonomy" id="4909"/>
    <lineage>
        <taxon>Eukaryota</taxon>
        <taxon>Fungi</taxon>
        <taxon>Dikarya</taxon>
        <taxon>Ascomycota</taxon>
        <taxon>Saccharomycotina</taxon>
        <taxon>Pichiomycetes</taxon>
        <taxon>Pichiales</taxon>
        <taxon>Pichiaceae</taxon>
        <taxon>Pichia</taxon>
    </lineage>
</organism>
<dbReference type="GO" id="GO:0005829">
    <property type="term" value="C:cytosol"/>
    <property type="evidence" value="ECO:0007669"/>
    <property type="project" value="TreeGrafter"/>
</dbReference>